<dbReference type="PROSITE" id="PS51671">
    <property type="entry name" value="ACT"/>
    <property type="match status" value="2"/>
</dbReference>
<dbReference type="PANTHER" id="PTHR34875">
    <property type="entry name" value="UPF0237 PROTEIN MJ1558"/>
    <property type="match status" value="1"/>
</dbReference>
<dbReference type="InterPro" id="IPR050990">
    <property type="entry name" value="UPF0237/GcvR_regulator"/>
</dbReference>
<organism evidence="3 4">
    <name type="scientific">Pseudoteredinibacter isoporae</name>
    <dbReference type="NCBI Taxonomy" id="570281"/>
    <lineage>
        <taxon>Bacteria</taxon>
        <taxon>Pseudomonadati</taxon>
        <taxon>Pseudomonadota</taxon>
        <taxon>Gammaproteobacteria</taxon>
        <taxon>Cellvibrionales</taxon>
        <taxon>Cellvibrionaceae</taxon>
        <taxon>Pseudoteredinibacter</taxon>
    </lineage>
</organism>
<comment type="caution">
    <text evidence="3">The sequence shown here is derived from an EMBL/GenBank/DDBJ whole genome shotgun (WGS) entry which is preliminary data.</text>
</comment>
<dbReference type="Pfam" id="PF13740">
    <property type="entry name" value="ACT_6"/>
    <property type="match status" value="1"/>
</dbReference>
<accession>A0A7X0MXU2</accession>
<dbReference type="GO" id="GO:0005737">
    <property type="term" value="C:cytoplasm"/>
    <property type="evidence" value="ECO:0007669"/>
    <property type="project" value="UniProtKB-SubCell"/>
</dbReference>
<dbReference type="CDD" id="cd04869">
    <property type="entry name" value="ACT_GcvR_2"/>
    <property type="match status" value="1"/>
</dbReference>
<dbReference type="Proteomes" id="UP000528457">
    <property type="component" value="Unassembled WGS sequence"/>
</dbReference>
<gene>
    <name evidence="3" type="ORF">HNR48_002634</name>
</gene>
<proteinExistence type="predicted"/>
<dbReference type="InterPro" id="IPR016867">
    <property type="entry name" value="GcvR"/>
</dbReference>
<keyword evidence="1" id="KW-0963">Cytoplasm</keyword>
<dbReference type="InterPro" id="IPR002912">
    <property type="entry name" value="ACT_dom"/>
</dbReference>
<name>A0A7X0MXU2_9GAMM</name>
<evidence type="ECO:0000313" key="4">
    <source>
        <dbReference type="Proteomes" id="UP000528457"/>
    </source>
</evidence>
<evidence type="ECO:0000259" key="2">
    <source>
        <dbReference type="PROSITE" id="PS51671"/>
    </source>
</evidence>
<feature type="domain" description="ACT" evidence="2">
    <location>
        <begin position="91"/>
        <end position="173"/>
    </location>
</feature>
<evidence type="ECO:0000256" key="1">
    <source>
        <dbReference type="PIRNR" id="PIRNR028103"/>
    </source>
</evidence>
<dbReference type="InterPro" id="IPR045865">
    <property type="entry name" value="ACT-like_dom_sf"/>
</dbReference>
<keyword evidence="1" id="KW-0678">Repressor</keyword>
<dbReference type="InParanoid" id="A0A7X0MXU2"/>
<dbReference type="PIRSF" id="PIRSF028103">
    <property type="entry name" value="GcvR"/>
    <property type="match status" value="1"/>
</dbReference>
<evidence type="ECO:0000313" key="3">
    <source>
        <dbReference type="EMBL" id="MBB6522349.1"/>
    </source>
</evidence>
<dbReference type="SUPFAM" id="SSF55021">
    <property type="entry name" value="ACT-like"/>
    <property type="match status" value="2"/>
</dbReference>
<sequence>MDTCLVLTIISDDRPGVVEQIAACVDQHKGSWQESRMAHLDGKFAGILRVSCATEDVAALSQALQALESSGIQVLLSEGQREQGSAQQSLHISAIGPDRPGIVLELSRAFAQGGFNVAQLDTDCSSMPWSGDPQFEAKYQLQIQADCDTVELQDRLDAIADELALDIQIEEAS</sequence>
<comment type="subcellular location">
    <subcellularLocation>
        <location evidence="1">Cytoplasm</location>
    </subcellularLocation>
</comment>
<dbReference type="EMBL" id="JACHHT010000002">
    <property type="protein sequence ID" value="MBB6522349.1"/>
    <property type="molecule type" value="Genomic_DNA"/>
</dbReference>
<dbReference type="PANTHER" id="PTHR34875:SF6">
    <property type="entry name" value="UPF0237 PROTEIN MJ1558"/>
    <property type="match status" value="1"/>
</dbReference>
<keyword evidence="4" id="KW-1185">Reference proteome</keyword>
<dbReference type="RefSeq" id="WP_166846069.1">
    <property type="nucleotide sequence ID" value="NZ_JAAONY010000002.1"/>
</dbReference>
<dbReference type="Gene3D" id="3.30.70.260">
    <property type="match status" value="2"/>
</dbReference>
<protein>
    <recommendedName>
        <fullName evidence="1">Glycine cleavage system transcriptional repressor</fullName>
    </recommendedName>
</protein>
<reference evidence="3 4" key="1">
    <citation type="submission" date="2020-08" db="EMBL/GenBank/DDBJ databases">
        <title>Genomic Encyclopedia of Type Strains, Phase IV (KMG-IV): sequencing the most valuable type-strain genomes for metagenomic binning, comparative biology and taxonomic classification.</title>
        <authorList>
            <person name="Goeker M."/>
        </authorList>
    </citation>
    <scope>NUCLEOTIDE SEQUENCE [LARGE SCALE GENOMIC DNA]</scope>
    <source>
        <strain evidence="3 4">DSM 22368</strain>
    </source>
</reference>
<dbReference type="GO" id="GO:0006355">
    <property type="term" value="P:regulation of DNA-templated transcription"/>
    <property type="evidence" value="ECO:0007669"/>
    <property type="project" value="UniProtKB-UniRule"/>
</dbReference>
<feature type="domain" description="ACT" evidence="2">
    <location>
        <begin position="6"/>
        <end position="82"/>
    </location>
</feature>
<dbReference type="AlphaFoldDB" id="A0A7X0MXU2"/>
<keyword evidence="1" id="KW-0804">Transcription</keyword>